<evidence type="ECO:0000256" key="5">
    <source>
        <dbReference type="ARBA" id="ARBA00023163"/>
    </source>
</evidence>
<evidence type="ECO:0000313" key="7">
    <source>
        <dbReference type="EMBL" id="SVA56637.1"/>
    </source>
</evidence>
<dbReference type="InterPro" id="IPR011605">
    <property type="entry name" value="NusB_fam"/>
</dbReference>
<evidence type="ECO:0000256" key="4">
    <source>
        <dbReference type="ARBA" id="ARBA00023015"/>
    </source>
</evidence>
<organism evidence="7">
    <name type="scientific">marine metagenome</name>
    <dbReference type="NCBI Taxonomy" id="408172"/>
    <lineage>
        <taxon>unclassified sequences</taxon>
        <taxon>metagenomes</taxon>
        <taxon>ecological metagenomes</taxon>
    </lineage>
</organism>
<dbReference type="InterPro" id="IPR006027">
    <property type="entry name" value="NusB_RsmB_TIM44"/>
</dbReference>
<keyword evidence="3" id="KW-0694">RNA-binding</keyword>
<dbReference type="PANTHER" id="PTHR11078">
    <property type="entry name" value="N UTILIZATION SUBSTANCE PROTEIN B-RELATED"/>
    <property type="match status" value="1"/>
</dbReference>
<evidence type="ECO:0000256" key="2">
    <source>
        <dbReference type="ARBA" id="ARBA00022814"/>
    </source>
</evidence>
<name>A0A381WXK5_9ZZZZ</name>
<dbReference type="InterPro" id="IPR035926">
    <property type="entry name" value="NusB-like_sf"/>
</dbReference>
<comment type="similarity">
    <text evidence="1">Belongs to the NusB family.</text>
</comment>
<keyword evidence="4" id="KW-0805">Transcription regulation</keyword>
<proteinExistence type="inferred from homology"/>
<evidence type="ECO:0000256" key="3">
    <source>
        <dbReference type="ARBA" id="ARBA00022884"/>
    </source>
</evidence>
<keyword evidence="2" id="KW-0889">Transcription antitermination</keyword>
<dbReference type="GO" id="GO:0003723">
    <property type="term" value="F:RNA binding"/>
    <property type="evidence" value="ECO:0007669"/>
    <property type="project" value="UniProtKB-KW"/>
</dbReference>
<dbReference type="GO" id="GO:0005829">
    <property type="term" value="C:cytosol"/>
    <property type="evidence" value="ECO:0007669"/>
    <property type="project" value="TreeGrafter"/>
</dbReference>
<dbReference type="NCBIfam" id="TIGR01951">
    <property type="entry name" value="nusB"/>
    <property type="match status" value="1"/>
</dbReference>
<keyword evidence="5" id="KW-0804">Transcription</keyword>
<dbReference type="GO" id="GO:0031564">
    <property type="term" value="P:transcription antitermination"/>
    <property type="evidence" value="ECO:0007669"/>
    <property type="project" value="UniProtKB-KW"/>
</dbReference>
<sequence length="202" mass="22880">MGKRRKSRDSETWEALSRESRENAIQCLYQWELTGTAPELILHEYWGMPDRSGNGESHDHTGADIEQVSETPDDLRVRLEHAGICCTDSILVEISRRKRRYDQVALVDRIVFATSLVLGTVAHVEEIDAMISEYARHWRMNRLGLVEKSILRLGGYELFYEEETPAAVIIDEAVELAKRFSDPEAGSFVNGVLDGMSKHTGT</sequence>
<dbReference type="EMBL" id="UINC01013054">
    <property type="protein sequence ID" value="SVA56637.1"/>
    <property type="molecule type" value="Genomic_DNA"/>
</dbReference>
<dbReference type="PANTHER" id="PTHR11078:SF3">
    <property type="entry name" value="ANTITERMINATION NUSB DOMAIN-CONTAINING PROTEIN"/>
    <property type="match status" value="1"/>
</dbReference>
<dbReference type="AlphaFoldDB" id="A0A381WXK5"/>
<protein>
    <recommendedName>
        <fullName evidence="6">NusB/RsmB/TIM44 domain-containing protein</fullName>
    </recommendedName>
</protein>
<dbReference type="GO" id="GO:0006353">
    <property type="term" value="P:DNA-templated transcription termination"/>
    <property type="evidence" value="ECO:0007669"/>
    <property type="project" value="InterPro"/>
</dbReference>
<evidence type="ECO:0000256" key="1">
    <source>
        <dbReference type="ARBA" id="ARBA00005952"/>
    </source>
</evidence>
<dbReference type="Gene3D" id="1.10.940.10">
    <property type="entry name" value="NusB-like"/>
    <property type="match status" value="1"/>
</dbReference>
<dbReference type="Pfam" id="PF01029">
    <property type="entry name" value="NusB"/>
    <property type="match status" value="1"/>
</dbReference>
<dbReference type="SUPFAM" id="SSF48013">
    <property type="entry name" value="NusB-like"/>
    <property type="match status" value="1"/>
</dbReference>
<feature type="domain" description="NusB/RsmB/TIM44" evidence="6">
    <location>
        <begin position="111"/>
        <end position="198"/>
    </location>
</feature>
<evidence type="ECO:0000259" key="6">
    <source>
        <dbReference type="Pfam" id="PF01029"/>
    </source>
</evidence>
<accession>A0A381WXK5</accession>
<reference evidence="7" key="1">
    <citation type="submission" date="2018-05" db="EMBL/GenBank/DDBJ databases">
        <authorList>
            <person name="Lanie J.A."/>
            <person name="Ng W.-L."/>
            <person name="Kazmierczak K.M."/>
            <person name="Andrzejewski T.M."/>
            <person name="Davidsen T.M."/>
            <person name="Wayne K.J."/>
            <person name="Tettelin H."/>
            <person name="Glass J.I."/>
            <person name="Rusch D."/>
            <person name="Podicherti R."/>
            <person name="Tsui H.-C.T."/>
            <person name="Winkler M.E."/>
        </authorList>
    </citation>
    <scope>NUCLEOTIDE SEQUENCE</scope>
</reference>
<dbReference type="HAMAP" id="MF_00073">
    <property type="entry name" value="NusB"/>
    <property type="match status" value="1"/>
</dbReference>
<gene>
    <name evidence="7" type="ORF">METZ01_LOCUS109491</name>
</gene>